<evidence type="ECO:0000313" key="3">
    <source>
        <dbReference type="Proteomes" id="UP000184172"/>
    </source>
</evidence>
<name>A0A1M6GKN4_9FLAO</name>
<proteinExistence type="predicted"/>
<sequence>MDLFLHRTHFRAGTNGVLFHRHLFICFTIELPWLANRRGESCIPDGVYEIEPFYSVRFGNHIRLKEVADRTGILIHPANDASKELRGCIAPVTQLTGIGKGLDSRRALEKVLLKMEAARNPGQAVFLTISSEHSGR</sequence>
<reference evidence="3" key="1">
    <citation type="submission" date="2016-11" db="EMBL/GenBank/DDBJ databases">
        <authorList>
            <person name="Varghese N."/>
            <person name="Submissions S."/>
        </authorList>
    </citation>
    <scope>NUCLEOTIDE SEQUENCE [LARGE SCALE GENOMIC DNA]</scope>
    <source>
        <strain evidence="3">DSM 26349</strain>
    </source>
</reference>
<dbReference type="AlphaFoldDB" id="A0A1M6GKN4"/>
<evidence type="ECO:0000313" key="2">
    <source>
        <dbReference type="EMBL" id="SHJ10485.1"/>
    </source>
</evidence>
<accession>A0A1M6GKN4</accession>
<evidence type="ECO:0000259" key="1">
    <source>
        <dbReference type="Pfam" id="PF18925"/>
    </source>
</evidence>
<dbReference type="STRING" id="797419.SAMN05216556_1116"/>
<keyword evidence="3" id="KW-1185">Reference proteome</keyword>
<gene>
    <name evidence="2" type="ORF">SAMN04487908_109108</name>
</gene>
<feature type="domain" description="DUF5675" evidence="1">
    <location>
        <begin position="5"/>
        <end position="116"/>
    </location>
</feature>
<dbReference type="InterPro" id="IPR043732">
    <property type="entry name" value="DUF5675"/>
</dbReference>
<protein>
    <recommendedName>
        <fullName evidence="1">DUF5675 domain-containing protein</fullName>
    </recommendedName>
</protein>
<dbReference type="RefSeq" id="WP_073217403.1">
    <property type="nucleotide sequence ID" value="NZ_FNNS01000011.1"/>
</dbReference>
<dbReference type="Pfam" id="PF18925">
    <property type="entry name" value="DUF5675"/>
    <property type="match status" value="1"/>
</dbReference>
<organism evidence="2 3">
    <name type="scientific">Aequorivita viscosa</name>
    <dbReference type="NCBI Taxonomy" id="797419"/>
    <lineage>
        <taxon>Bacteria</taxon>
        <taxon>Pseudomonadati</taxon>
        <taxon>Bacteroidota</taxon>
        <taxon>Flavobacteriia</taxon>
        <taxon>Flavobacteriales</taxon>
        <taxon>Flavobacteriaceae</taxon>
        <taxon>Aequorivita</taxon>
    </lineage>
</organism>
<dbReference type="EMBL" id="FQYV01000009">
    <property type="protein sequence ID" value="SHJ10485.1"/>
    <property type="molecule type" value="Genomic_DNA"/>
</dbReference>
<dbReference type="Proteomes" id="UP000184172">
    <property type="component" value="Unassembled WGS sequence"/>
</dbReference>